<dbReference type="SMART" id="SM00829">
    <property type="entry name" value="PKS_ER"/>
    <property type="match status" value="1"/>
</dbReference>
<gene>
    <name evidence="5" type="ORF">METZ01_LOCUS150152</name>
</gene>
<name>A0A382A6X8_9ZZZZ</name>
<dbReference type="Pfam" id="PF00107">
    <property type="entry name" value="ADH_zinc_N"/>
    <property type="match status" value="1"/>
</dbReference>
<reference evidence="5" key="1">
    <citation type="submission" date="2018-05" db="EMBL/GenBank/DDBJ databases">
        <authorList>
            <person name="Lanie J.A."/>
            <person name="Ng W.-L."/>
            <person name="Kazmierczak K.M."/>
            <person name="Andrzejewski T.M."/>
            <person name="Davidsen T.M."/>
            <person name="Wayne K.J."/>
            <person name="Tettelin H."/>
            <person name="Glass J.I."/>
            <person name="Rusch D."/>
            <person name="Podicherti R."/>
            <person name="Tsui H.-C.T."/>
            <person name="Winkler M.E."/>
        </authorList>
    </citation>
    <scope>NUCLEOTIDE SEQUENCE</scope>
</reference>
<dbReference type="InterPro" id="IPR013154">
    <property type="entry name" value="ADH-like_N"/>
</dbReference>
<keyword evidence="2" id="KW-0862">Zinc</keyword>
<dbReference type="InterPro" id="IPR011032">
    <property type="entry name" value="GroES-like_sf"/>
</dbReference>
<evidence type="ECO:0000259" key="4">
    <source>
        <dbReference type="SMART" id="SM00829"/>
    </source>
</evidence>
<dbReference type="InterPro" id="IPR036291">
    <property type="entry name" value="NAD(P)-bd_dom_sf"/>
</dbReference>
<evidence type="ECO:0000256" key="3">
    <source>
        <dbReference type="ARBA" id="ARBA00023002"/>
    </source>
</evidence>
<dbReference type="Gene3D" id="3.90.180.10">
    <property type="entry name" value="Medium-chain alcohol dehydrogenases, catalytic domain"/>
    <property type="match status" value="1"/>
</dbReference>
<dbReference type="SUPFAM" id="SSF51735">
    <property type="entry name" value="NAD(P)-binding Rossmann-fold domains"/>
    <property type="match status" value="1"/>
</dbReference>
<protein>
    <recommendedName>
        <fullName evidence="4">Enoyl reductase (ER) domain-containing protein</fullName>
    </recommendedName>
</protein>
<feature type="domain" description="Enoyl reductase (ER)" evidence="4">
    <location>
        <begin position="7"/>
        <end position="335"/>
    </location>
</feature>
<dbReference type="PANTHER" id="PTHR43401:SF2">
    <property type="entry name" value="L-THREONINE 3-DEHYDROGENASE"/>
    <property type="match status" value="1"/>
</dbReference>
<dbReference type="PANTHER" id="PTHR43401">
    <property type="entry name" value="L-THREONINE 3-DEHYDROGENASE"/>
    <property type="match status" value="1"/>
</dbReference>
<dbReference type="Gene3D" id="3.40.50.720">
    <property type="entry name" value="NAD(P)-binding Rossmann-like Domain"/>
    <property type="match status" value="1"/>
</dbReference>
<sequence length="338" mass="36740">MKAMVLERPNKLALRTIDDPRPEEGQVLIRTTHAGICGSDTKIYEGKMPAIYPVIMGHEIVGEVVDGDTTPTTKPGTRVLVDPVLFCGKCFYCLRNDTHLCPNGVLMGREINGGFADYCIAKTSQIYVLPDKLDSKTGAAVQVLTTVLHAQDVGEVGRGDTVVVSGLGVTGLMHVQLAKTRFAKTVIGISRNPYKRSVALSLGADYAFTHGDKAEKAVLDITDGVGADIVIECVGHLALLGEAVALARPGGKIVPFGVYPSEKVELPFYDFYFKELQISNVRAAKGRDFTECIELVSRGKVDLSTLITHTFPYTELNSAIRMLMDPSDERLKVILERV</sequence>
<dbReference type="Pfam" id="PF08240">
    <property type="entry name" value="ADH_N"/>
    <property type="match status" value="1"/>
</dbReference>
<dbReference type="AlphaFoldDB" id="A0A382A6X8"/>
<evidence type="ECO:0000256" key="1">
    <source>
        <dbReference type="ARBA" id="ARBA00022723"/>
    </source>
</evidence>
<evidence type="ECO:0000313" key="5">
    <source>
        <dbReference type="EMBL" id="SVA97298.1"/>
    </source>
</evidence>
<dbReference type="InterPro" id="IPR020843">
    <property type="entry name" value="ER"/>
</dbReference>
<dbReference type="GO" id="GO:0016491">
    <property type="term" value="F:oxidoreductase activity"/>
    <property type="evidence" value="ECO:0007669"/>
    <property type="project" value="UniProtKB-KW"/>
</dbReference>
<keyword evidence="3" id="KW-0560">Oxidoreductase</keyword>
<dbReference type="InterPro" id="IPR050129">
    <property type="entry name" value="Zn_alcohol_dh"/>
</dbReference>
<evidence type="ECO:0000256" key="2">
    <source>
        <dbReference type="ARBA" id="ARBA00022833"/>
    </source>
</evidence>
<organism evidence="5">
    <name type="scientific">marine metagenome</name>
    <dbReference type="NCBI Taxonomy" id="408172"/>
    <lineage>
        <taxon>unclassified sequences</taxon>
        <taxon>metagenomes</taxon>
        <taxon>ecological metagenomes</taxon>
    </lineage>
</organism>
<dbReference type="InterPro" id="IPR013149">
    <property type="entry name" value="ADH-like_C"/>
</dbReference>
<keyword evidence="1" id="KW-0479">Metal-binding</keyword>
<dbReference type="GO" id="GO:0046872">
    <property type="term" value="F:metal ion binding"/>
    <property type="evidence" value="ECO:0007669"/>
    <property type="project" value="UniProtKB-KW"/>
</dbReference>
<accession>A0A382A6X8</accession>
<dbReference type="SUPFAM" id="SSF50129">
    <property type="entry name" value="GroES-like"/>
    <property type="match status" value="1"/>
</dbReference>
<proteinExistence type="predicted"/>
<dbReference type="EMBL" id="UINC01024172">
    <property type="protein sequence ID" value="SVA97298.1"/>
    <property type="molecule type" value="Genomic_DNA"/>
</dbReference>